<keyword evidence="2" id="KW-0812">Transmembrane</keyword>
<evidence type="ECO:0000256" key="1">
    <source>
        <dbReference type="SAM" id="MobiDB-lite"/>
    </source>
</evidence>
<sequence>MREDTITTNEQNRSSQASGSEMFNTSNSEFRNRQRQSYLQSQPIVNDQFINRTNRNRRTCGRCCRCCCSILVVFIIIIIVLVSFKNMINLEEYKKTFAKDKPDSDSIFENLAKMAESTSKKIDEFDIPGTSVMNKYRAVFVNLGVILNTSSVIVNNGVQISRVLFELSDHYKEAGKEILGLKRQANSFFESLSSELDDILDIVNKKEILWGKDRDLNDVNSVKQRLRALQIIVPDLQVQLGQVIKALKNIEEKSLHTQSYLMTGEKEAQDVLKQHWLGDIADYNGRKRAEEERKQVLYVLQLLKDMLPNLYNFQDFLEEYDKQLQDVYSQFDTIGIMYRPSKKTLNKLISAAKRLEASHKNFNGEENRLGQKPKDHLFLEDDMNTINRDCTEFKVKFKKSDSVYLNKIRVWSSHSINALAFYFSDGSVEMFGTPGHSEAFDFEWHKDEKIKRFIFKFASVVYGIEIITTEGRSTGWHGGHGGQAFYTEYKGNGGYDAAGRRASNHVASLLYSDHNKGNAGGIILQ</sequence>
<accession>A0A8H3QT20</accession>
<dbReference type="Proteomes" id="UP000615446">
    <property type="component" value="Unassembled WGS sequence"/>
</dbReference>
<name>A0A8H3QT20_9GLOM</name>
<gene>
    <name evidence="3" type="ORF">RCL2_001723200</name>
</gene>
<feature type="region of interest" description="Disordered" evidence="1">
    <location>
        <begin position="1"/>
        <end position="26"/>
    </location>
</feature>
<evidence type="ECO:0000256" key="2">
    <source>
        <dbReference type="SAM" id="Phobius"/>
    </source>
</evidence>
<dbReference type="AlphaFoldDB" id="A0A8H3QT20"/>
<dbReference type="InterPro" id="IPR036404">
    <property type="entry name" value="Jacalin-like_lectin_dom_sf"/>
</dbReference>
<protein>
    <recommendedName>
        <fullName evidence="5">Jacalin-type lectin domain-containing protein</fullName>
    </recommendedName>
</protein>
<evidence type="ECO:0000313" key="4">
    <source>
        <dbReference type="Proteomes" id="UP000615446"/>
    </source>
</evidence>
<dbReference type="SUPFAM" id="SSF51101">
    <property type="entry name" value="Mannose-binding lectins"/>
    <property type="match status" value="1"/>
</dbReference>
<feature type="transmembrane region" description="Helical" evidence="2">
    <location>
        <begin position="63"/>
        <end position="84"/>
    </location>
</feature>
<proteinExistence type="predicted"/>
<comment type="caution">
    <text evidence="3">The sequence shown here is derived from an EMBL/GenBank/DDBJ whole genome shotgun (WGS) entry which is preliminary data.</text>
</comment>
<evidence type="ECO:0008006" key="5">
    <source>
        <dbReference type="Google" id="ProtNLM"/>
    </source>
</evidence>
<keyword evidence="2" id="KW-0472">Membrane</keyword>
<dbReference type="Gene3D" id="2.100.10.30">
    <property type="entry name" value="Jacalin-like lectin domain"/>
    <property type="match status" value="1"/>
</dbReference>
<dbReference type="OrthoDB" id="2379702at2759"/>
<keyword evidence="2" id="KW-1133">Transmembrane helix</keyword>
<dbReference type="EMBL" id="BLAL01000194">
    <property type="protein sequence ID" value="GES90382.1"/>
    <property type="molecule type" value="Genomic_DNA"/>
</dbReference>
<reference evidence="3" key="1">
    <citation type="submission" date="2019-10" db="EMBL/GenBank/DDBJ databases">
        <title>Conservation and host-specific expression of non-tandemly repeated heterogenous ribosome RNA gene in arbuscular mycorrhizal fungi.</title>
        <authorList>
            <person name="Maeda T."/>
            <person name="Kobayashi Y."/>
            <person name="Nakagawa T."/>
            <person name="Ezawa T."/>
            <person name="Yamaguchi K."/>
            <person name="Bino T."/>
            <person name="Nishimoto Y."/>
            <person name="Shigenobu S."/>
            <person name="Kawaguchi M."/>
        </authorList>
    </citation>
    <scope>NUCLEOTIDE SEQUENCE</scope>
    <source>
        <strain evidence="3">HR1</strain>
    </source>
</reference>
<organism evidence="3 4">
    <name type="scientific">Rhizophagus clarus</name>
    <dbReference type="NCBI Taxonomy" id="94130"/>
    <lineage>
        <taxon>Eukaryota</taxon>
        <taxon>Fungi</taxon>
        <taxon>Fungi incertae sedis</taxon>
        <taxon>Mucoromycota</taxon>
        <taxon>Glomeromycotina</taxon>
        <taxon>Glomeromycetes</taxon>
        <taxon>Glomerales</taxon>
        <taxon>Glomeraceae</taxon>
        <taxon>Rhizophagus</taxon>
    </lineage>
</organism>
<evidence type="ECO:0000313" key="3">
    <source>
        <dbReference type="EMBL" id="GES90382.1"/>
    </source>
</evidence>